<comment type="caution">
    <text evidence="8">The sequence shown here is derived from an EMBL/GenBank/DDBJ whole genome shotgun (WGS) entry which is preliminary data.</text>
</comment>
<keyword evidence="1" id="KW-1003">Cell membrane</keyword>
<organism evidence="8 9">
    <name type="scientific">Paenibacillus dendrobii</name>
    <dbReference type="NCBI Taxonomy" id="2691084"/>
    <lineage>
        <taxon>Bacteria</taxon>
        <taxon>Bacillati</taxon>
        <taxon>Bacillota</taxon>
        <taxon>Bacilli</taxon>
        <taxon>Bacillales</taxon>
        <taxon>Paenibacillaceae</taxon>
        <taxon>Paenibacillus</taxon>
    </lineage>
</organism>
<feature type="region of interest" description="Disordered" evidence="6">
    <location>
        <begin position="31"/>
        <end position="57"/>
    </location>
</feature>
<gene>
    <name evidence="8" type="ORF">GRF59_23000</name>
</gene>
<dbReference type="SUPFAM" id="SSF53850">
    <property type="entry name" value="Periplasmic binding protein-like II"/>
    <property type="match status" value="1"/>
</dbReference>
<dbReference type="Gene3D" id="3.40.190.10">
    <property type="entry name" value="Periplasmic binding protein-like II"/>
    <property type="match status" value="2"/>
</dbReference>
<dbReference type="RefSeq" id="WP_160500061.1">
    <property type="nucleotide sequence ID" value="NZ_WUBI01000004.1"/>
</dbReference>
<evidence type="ECO:0000313" key="9">
    <source>
        <dbReference type="Proteomes" id="UP000460318"/>
    </source>
</evidence>
<keyword evidence="5" id="KW-0449">Lipoprotein</keyword>
<dbReference type="PANTHER" id="PTHR43649:SF33">
    <property type="entry name" value="POLYGALACTURONAN_RHAMNOGALACTURONAN-BINDING PROTEIN YTCQ"/>
    <property type="match status" value="1"/>
</dbReference>
<feature type="chain" id="PRO_5039545000" evidence="7">
    <location>
        <begin position="20"/>
        <end position="438"/>
    </location>
</feature>
<dbReference type="PANTHER" id="PTHR43649">
    <property type="entry name" value="ARABINOSE-BINDING PROTEIN-RELATED"/>
    <property type="match status" value="1"/>
</dbReference>
<dbReference type="InterPro" id="IPR006059">
    <property type="entry name" value="SBP"/>
</dbReference>
<dbReference type="InterPro" id="IPR050490">
    <property type="entry name" value="Bact_solute-bd_prot1"/>
</dbReference>
<evidence type="ECO:0000256" key="2">
    <source>
        <dbReference type="ARBA" id="ARBA00022729"/>
    </source>
</evidence>
<dbReference type="EMBL" id="WUBI01000004">
    <property type="protein sequence ID" value="MWV46477.1"/>
    <property type="molecule type" value="Genomic_DNA"/>
</dbReference>
<evidence type="ECO:0000256" key="5">
    <source>
        <dbReference type="ARBA" id="ARBA00023288"/>
    </source>
</evidence>
<evidence type="ECO:0000256" key="7">
    <source>
        <dbReference type="SAM" id="SignalP"/>
    </source>
</evidence>
<accession>A0A7X3LIT3</accession>
<reference evidence="8 9" key="1">
    <citation type="submission" date="2019-12" db="EMBL/GenBank/DDBJ databases">
        <title>Paenibacillus sp. nov., an endophytic bacterium isolated from the stem of Dendrobium.</title>
        <authorList>
            <person name="Zhao R."/>
        </authorList>
    </citation>
    <scope>NUCLEOTIDE SEQUENCE [LARGE SCALE GENOMIC DNA]</scope>
    <source>
        <strain evidence="8 9">HJL G12</strain>
    </source>
</reference>
<evidence type="ECO:0000313" key="8">
    <source>
        <dbReference type="EMBL" id="MWV46477.1"/>
    </source>
</evidence>
<dbReference type="AlphaFoldDB" id="A0A7X3LIT3"/>
<dbReference type="PROSITE" id="PS51257">
    <property type="entry name" value="PROKAR_LIPOPROTEIN"/>
    <property type="match status" value="1"/>
</dbReference>
<dbReference type="Proteomes" id="UP000460318">
    <property type="component" value="Unassembled WGS sequence"/>
</dbReference>
<feature type="compositionally biased region" description="Polar residues" evidence="6">
    <location>
        <begin position="31"/>
        <end position="42"/>
    </location>
</feature>
<dbReference type="Pfam" id="PF01547">
    <property type="entry name" value="SBP_bac_1"/>
    <property type="match status" value="1"/>
</dbReference>
<evidence type="ECO:0000256" key="6">
    <source>
        <dbReference type="SAM" id="MobiDB-lite"/>
    </source>
</evidence>
<sequence>MKKLLSLSLVVCLMITMLAACGGKDTVSSTNTGTDAAGSDNNAETKDTGDSAKDDGPSGKLVFLTNRTDMIGKQYDDYKKRFEEKYPNVDLQFEAITDYDKNVKIRISSGEYPDVVFIPTIPNADLPKYFEPLDDIQFSGDLYFKDAKVQDGKMYGISSGASTVGIVYNNKAFEKAGITEMPKTYDEFLAICEKLKNAGIVPLASNFKDKWPLDTWVYDVPSIISGKTDHEMKRAETDTPYTMDNEYGKSWGMLRELQQKGYLEKDVNSTNWEQSKKDIAQGKMAMYLLGNWVINQVIENGAPSEDVGFFPFPADNSGQYKAPLNPDFFYAVNKNGNVKAAKAFVQWMMEDSGYEDFAGFIPVLKNKEPKLPQLAEFNNYKPQFLEAVFGDDTATAIQNKAQMDQQAMVQEFVLSKDPQKVLDKYDAAWAKAKKSLGK</sequence>
<feature type="signal peptide" evidence="7">
    <location>
        <begin position="1"/>
        <end position="19"/>
    </location>
</feature>
<keyword evidence="9" id="KW-1185">Reference proteome</keyword>
<evidence type="ECO:0000256" key="1">
    <source>
        <dbReference type="ARBA" id="ARBA00022475"/>
    </source>
</evidence>
<name>A0A7X3LIT3_9BACL</name>
<feature type="compositionally biased region" description="Basic and acidic residues" evidence="6">
    <location>
        <begin position="43"/>
        <end position="57"/>
    </location>
</feature>
<proteinExistence type="predicted"/>
<evidence type="ECO:0000256" key="3">
    <source>
        <dbReference type="ARBA" id="ARBA00023136"/>
    </source>
</evidence>
<keyword evidence="2 7" id="KW-0732">Signal</keyword>
<keyword evidence="3" id="KW-0472">Membrane</keyword>
<evidence type="ECO:0000256" key="4">
    <source>
        <dbReference type="ARBA" id="ARBA00023139"/>
    </source>
</evidence>
<keyword evidence="4" id="KW-0564">Palmitate</keyword>
<protein>
    <submittedName>
        <fullName evidence="8">Extracellular solute-binding protein</fullName>
    </submittedName>
</protein>